<organism evidence="2 3">
    <name type="scientific">Pseudarthrobacter chlorophenolicus (strain ATCC 700700 / DSM 12829 / CIP 107037 / JCM 12360 / KCTC 9906 / NCIMB 13794 / A6)</name>
    <name type="common">Arthrobacter chlorophenolicus</name>
    <dbReference type="NCBI Taxonomy" id="452863"/>
    <lineage>
        <taxon>Bacteria</taxon>
        <taxon>Bacillati</taxon>
        <taxon>Actinomycetota</taxon>
        <taxon>Actinomycetes</taxon>
        <taxon>Micrococcales</taxon>
        <taxon>Micrococcaceae</taxon>
        <taxon>Pseudarthrobacter</taxon>
    </lineage>
</organism>
<evidence type="ECO:0000313" key="2">
    <source>
        <dbReference type="EMBL" id="ACL42286.1"/>
    </source>
</evidence>
<keyword evidence="1" id="KW-0472">Membrane</keyword>
<name>B8HIN9_PSECP</name>
<evidence type="ECO:0000256" key="1">
    <source>
        <dbReference type="SAM" id="Phobius"/>
    </source>
</evidence>
<keyword evidence="1" id="KW-0812">Transmembrane</keyword>
<dbReference type="RefSeq" id="WP_012623303.1">
    <property type="nucleotide sequence ID" value="NC_011879.1"/>
</dbReference>
<dbReference type="EMBL" id="CP001342">
    <property type="protein sequence ID" value="ACL42286.1"/>
    <property type="molecule type" value="Genomic_DNA"/>
</dbReference>
<proteinExistence type="predicted"/>
<gene>
    <name evidence="2" type="ordered locus">Achl_4335</name>
</gene>
<keyword evidence="3" id="KW-1185">Reference proteome</keyword>
<dbReference type="AlphaFoldDB" id="B8HIN9"/>
<dbReference type="KEGG" id="ach:Achl_4335"/>
<keyword evidence="2" id="KW-0614">Plasmid</keyword>
<geneLocation type="plasmid" evidence="2 3">
    <name>pACHL01</name>
</geneLocation>
<dbReference type="HOGENOM" id="CLU_2857926_0_0_11"/>
<sequence length="64" mass="6649">MESTTVGLSILDSESEDYDQLPPAPVAAALLIGTALFAIPVAIASIVLVPAAIAGRVIAERFRR</sequence>
<feature type="transmembrane region" description="Helical" evidence="1">
    <location>
        <begin position="26"/>
        <end position="54"/>
    </location>
</feature>
<evidence type="ECO:0000313" key="3">
    <source>
        <dbReference type="Proteomes" id="UP000002505"/>
    </source>
</evidence>
<protein>
    <submittedName>
        <fullName evidence="2">Uncharacterized protein</fullName>
    </submittedName>
</protein>
<dbReference type="Proteomes" id="UP000002505">
    <property type="component" value="Plasmid pACHL01"/>
</dbReference>
<reference evidence="2" key="1">
    <citation type="submission" date="2009-01" db="EMBL/GenBank/DDBJ databases">
        <title>Complete sequence of plasmid1 of Arthrobacter chlorophenolicus A6.</title>
        <authorList>
            <consortium name="US DOE Joint Genome Institute"/>
            <person name="Lucas S."/>
            <person name="Copeland A."/>
            <person name="Lapidus A."/>
            <person name="Glavina del Rio T."/>
            <person name="Tice H."/>
            <person name="Bruce D."/>
            <person name="Goodwin L."/>
            <person name="Pitluck S."/>
            <person name="Goltsman E."/>
            <person name="Clum A."/>
            <person name="Larimer F."/>
            <person name="Land M."/>
            <person name="Hauser L."/>
            <person name="Kyrpides N."/>
            <person name="Mikhailova N."/>
            <person name="Jansson J."/>
            <person name="Richardson P."/>
        </authorList>
    </citation>
    <scope>NUCLEOTIDE SEQUENCE [LARGE SCALE GENOMIC DNA]</scope>
    <source>
        <strain evidence="2">A6</strain>
        <plasmid evidence="2">pACHL01</plasmid>
    </source>
</reference>
<accession>B8HIN9</accession>
<keyword evidence="1" id="KW-1133">Transmembrane helix</keyword>